<accession>A0A1F5ZKI2</accession>
<evidence type="ECO:0000313" key="2">
    <source>
        <dbReference type="EMBL" id="OGG12911.1"/>
    </source>
</evidence>
<dbReference type="Proteomes" id="UP000177383">
    <property type="component" value="Unassembled WGS sequence"/>
</dbReference>
<keyword evidence="1" id="KW-1133">Transmembrane helix</keyword>
<evidence type="ECO:0008006" key="4">
    <source>
        <dbReference type="Google" id="ProtNLM"/>
    </source>
</evidence>
<evidence type="ECO:0000313" key="3">
    <source>
        <dbReference type="Proteomes" id="UP000177383"/>
    </source>
</evidence>
<gene>
    <name evidence="2" type="ORF">A2773_01740</name>
</gene>
<keyword evidence="1" id="KW-0812">Transmembrane</keyword>
<protein>
    <recommendedName>
        <fullName evidence="4">YtxH domain-containing protein</fullName>
    </recommendedName>
</protein>
<keyword evidence="1" id="KW-0472">Membrane</keyword>
<dbReference type="AlphaFoldDB" id="A0A1F5ZKI2"/>
<comment type="caution">
    <text evidence="2">The sequence shown here is derived from an EMBL/GenBank/DDBJ whole genome shotgun (WGS) entry which is preliminary data.</text>
</comment>
<organism evidence="2 3">
    <name type="scientific">Candidatus Gottesmanbacteria bacterium RIFCSPHIGHO2_01_FULL_39_10</name>
    <dbReference type="NCBI Taxonomy" id="1798375"/>
    <lineage>
        <taxon>Bacteria</taxon>
        <taxon>Candidatus Gottesmaniibacteriota</taxon>
    </lineage>
</organism>
<dbReference type="STRING" id="1798375.A2773_01740"/>
<reference evidence="2 3" key="1">
    <citation type="journal article" date="2016" name="Nat. Commun.">
        <title>Thousands of microbial genomes shed light on interconnected biogeochemical processes in an aquifer system.</title>
        <authorList>
            <person name="Anantharaman K."/>
            <person name="Brown C.T."/>
            <person name="Hug L.A."/>
            <person name="Sharon I."/>
            <person name="Castelle C.J."/>
            <person name="Probst A.J."/>
            <person name="Thomas B.C."/>
            <person name="Singh A."/>
            <person name="Wilkins M.J."/>
            <person name="Karaoz U."/>
            <person name="Brodie E.L."/>
            <person name="Williams K.H."/>
            <person name="Hubbard S.S."/>
            <person name="Banfield J.F."/>
        </authorList>
    </citation>
    <scope>NUCLEOTIDE SEQUENCE [LARGE SCALE GENOMIC DNA]</scope>
</reference>
<dbReference type="EMBL" id="MFJE01000068">
    <property type="protein sequence ID" value="OGG12911.1"/>
    <property type="molecule type" value="Genomic_DNA"/>
</dbReference>
<proteinExistence type="predicted"/>
<evidence type="ECO:0000256" key="1">
    <source>
        <dbReference type="SAM" id="Phobius"/>
    </source>
</evidence>
<sequence>MINTHQKNQEKHKGFAGLIAAGVVVGAGVALAATLVLKNKKSQEKIKKVFLDAKDQVKESIEKLKKEPSYQSGKMKIKEVVKNINKTIS</sequence>
<feature type="transmembrane region" description="Helical" evidence="1">
    <location>
        <begin position="15"/>
        <end position="37"/>
    </location>
</feature>
<name>A0A1F5ZKI2_9BACT</name>